<feature type="signal peptide" evidence="2">
    <location>
        <begin position="1"/>
        <end position="21"/>
    </location>
</feature>
<dbReference type="EMBL" id="GGFL01013963">
    <property type="protein sequence ID" value="MBW78141.1"/>
    <property type="molecule type" value="Transcribed_RNA"/>
</dbReference>
<evidence type="ECO:0000256" key="1">
    <source>
        <dbReference type="SAM" id="MobiDB-lite"/>
    </source>
</evidence>
<evidence type="ECO:0008006" key="4">
    <source>
        <dbReference type="Google" id="ProtNLM"/>
    </source>
</evidence>
<protein>
    <recommendedName>
        <fullName evidence="4">Secreted protein</fullName>
    </recommendedName>
</protein>
<sequence>MEWERYCPVSVRCWLLALVVAVQVAVVQDSIRRSSAMCCKCSPERPVPVVVVVMRQTNLSCVASSSSNNKAEARGRSVKRRLRPRNNRTH</sequence>
<dbReference type="AlphaFoldDB" id="A0A2M4DKR9"/>
<organism evidence="3">
    <name type="scientific">Anopheles darlingi</name>
    <name type="common">Mosquito</name>
    <dbReference type="NCBI Taxonomy" id="43151"/>
    <lineage>
        <taxon>Eukaryota</taxon>
        <taxon>Metazoa</taxon>
        <taxon>Ecdysozoa</taxon>
        <taxon>Arthropoda</taxon>
        <taxon>Hexapoda</taxon>
        <taxon>Insecta</taxon>
        <taxon>Pterygota</taxon>
        <taxon>Neoptera</taxon>
        <taxon>Endopterygota</taxon>
        <taxon>Diptera</taxon>
        <taxon>Nematocera</taxon>
        <taxon>Culicoidea</taxon>
        <taxon>Culicidae</taxon>
        <taxon>Anophelinae</taxon>
        <taxon>Anopheles</taxon>
    </lineage>
</organism>
<feature type="chain" id="PRO_5014643338" description="Secreted protein" evidence="2">
    <location>
        <begin position="22"/>
        <end position="90"/>
    </location>
</feature>
<feature type="region of interest" description="Disordered" evidence="1">
    <location>
        <begin position="63"/>
        <end position="90"/>
    </location>
</feature>
<proteinExistence type="predicted"/>
<feature type="compositionally biased region" description="Basic residues" evidence="1">
    <location>
        <begin position="76"/>
        <end position="90"/>
    </location>
</feature>
<evidence type="ECO:0000256" key="2">
    <source>
        <dbReference type="SAM" id="SignalP"/>
    </source>
</evidence>
<keyword evidence="2" id="KW-0732">Signal</keyword>
<evidence type="ECO:0000313" key="3">
    <source>
        <dbReference type="EMBL" id="MBW78141.1"/>
    </source>
</evidence>
<accession>A0A2M4DKR9</accession>
<name>A0A2M4DKR9_ANODA</name>
<reference evidence="3" key="1">
    <citation type="submission" date="2018-01" db="EMBL/GenBank/DDBJ databases">
        <title>An insight into the sialome of Amazonian anophelines.</title>
        <authorList>
            <person name="Ribeiro J.M."/>
            <person name="Scarpassa V."/>
            <person name="Calvo E."/>
        </authorList>
    </citation>
    <scope>NUCLEOTIDE SEQUENCE</scope>
</reference>